<dbReference type="EMBL" id="OU895877">
    <property type="protein sequence ID" value="CAG9800639.1"/>
    <property type="molecule type" value="Genomic_DNA"/>
</dbReference>
<sequence length="609" mass="68269">MEENQNLKKAAKRKRRKPKNKQKIIETQIIETESIEMDKKQEKSKEQVLAERQAKKTAKKQVQKKSDDVKEEIKVEQAPVAAQVIQKKPESPVKTPVPVKKAEQVQSSQVESAKETEKSRDQVKAEREAKKLAKQAGKTKTVDSPKPAPKQPEQNQKPAIIKQNSDIELSAKMESLHISESELAAQTETKAKPVSKAERRAIQEAQRAAKAKQQQDKIDKQAAAVKKTSSPTESKAKDVKQDQKTQKSPTSTISQKSSALHKVRLFKHLYTEKCDLKIKANSRFHPAIVRLGAQYANDTIVGSNSRCYAFLNAMKILIIDFICPSEKVFSRALETEIQVAVEFLQKCRPHAVSMTNALKYIKVLVSQENSNESDEDKKQRIIDKIDTYAHEQIETAAKSISLKVREKIAEDDVILTYGCSSLIKRSLVEAWKDGDKKFSVVVVDSRPDHEGQEMLKSLTMEGISCTYVLINAISFIMPKVTKVLLGAHALLANGYVMSRVGTAQISMIANSYNVPVLVCCETHKFSERVQTDSFVYNEIGDPNALVKNKNSKGVFEHLKDWESIPHLTPLNLRYDITPPELVTVVVTEVALLPCTSVQVILRVKPSELI</sequence>
<evidence type="ECO:0000256" key="5">
    <source>
        <dbReference type="ARBA" id="ARBA00022917"/>
    </source>
</evidence>
<evidence type="ECO:0000256" key="7">
    <source>
        <dbReference type="ARBA" id="ARBA00044147"/>
    </source>
</evidence>
<evidence type="ECO:0000256" key="4">
    <source>
        <dbReference type="ARBA" id="ARBA00022540"/>
    </source>
</evidence>
<dbReference type="PANTHER" id="PTHR10233">
    <property type="entry name" value="TRANSLATION INITIATION FACTOR EIF-2B"/>
    <property type="match status" value="1"/>
</dbReference>
<dbReference type="SUPFAM" id="SSF100950">
    <property type="entry name" value="NagB/RpiA/CoA transferase-like"/>
    <property type="match status" value="1"/>
</dbReference>
<feature type="compositionally biased region" description="Polar residues" evidence="11">
    <location>
        <begin position="246"/>
        <end position="256"/>
    </location>
</feature>
<accession>A0A9N9RP87</accession>
<dbReference type="FunFam" id="3.40.50.10470:FF:000002">
    <property type="entry name" value="Probable translation initiation factor eIF-2B subunit delta"/>
    <property type="match status" value="1"/>
</dbReference>
<evidence type="ECO:0000256" key="3">
    <source>
        <dbReference type="ARBA" id="ARBA00022490"/>
    </source>
</evidence>
<evidence type="ECO:0000256" key="9">
    <source>
        <dbReference type="ARBA" id="ARBA00046432"/>
    </source>
</evidence>
<evidence type="ECO:0000256" key="10">
    <source>
        <dbReference type="RuleBase" id="RU003814"/>
    </source>
</evidence>
<dbReference type="InterPro" id="IPR000649">
    <property type="entry name" value="IF-2B-related"/>
</dbReference>
<feature type="compositionally biased region" description="Basic and acidic residues" evidence="11">
    <location>
        <begin position="189"/>
        <end position="202"/>
    </location>
</feature>
<feature type="compositionally biased region" description="Polar residues" evidence="11">
    <location>
        <begin position="152"/>
        <end position="167"/>
    </location>
</feature>
<feature type="compositionally biased region" description="Low complexity" evidence="11">
    <location>
        <begin position="203"/>
        <end position="212"/>
    </location>
</feature>
<comment type="similarity">
    <text evidence="2 10">Belongs to the eIF-2B alpha/beta/delta subunits family.</text>
</comment>
<dbReference type="Pfam" id="PF01008">
    <property type="entry name" value="IF-2B"/>
    <property type="match status" value="1"/>
</dbReference>
<dbReference type="GO" id="GO:0140535">
    <property type="term" value="C:intracellular protein-containing complex"/>
    <property type="evidence" value="ECO:0007669"/>
    <property type="project" value="UniProtKB-ARBA"/>
</dbReference>
<dbReference type="InterPro" id="IPR037171">
    <property type="entry name" value="NagB/RpiA_transferase-like"/>
</dbReference>
<proteinExistence type="inferred from homology"/>
<dbReference type="Gene3D" id="1.20.120.420">
    <property type="entry name" value="translation initiation factor eif-2b, domain 1"/>
    <property type="match status" value="1"/>
</dbReference>
<dbReference type="InterPro" id="IPR027363">
    <property type="entry name" value="M1Pi_N"/>
</dbReference>
<dbReference type="OrthoDB" id="10254737at2759"/>
<keyword evidence="3" id="KW-0963">Cytoplasm</keyword>
<name>A0A9N9RP87_9DIPT</name>
<feature type="compositionally biased region" description="Basic and acidic residues" evidence="11">
    <location>
        <begin position="112"/>
        <end position="131"/>
    </location>
</feature>
<dbReference type="AlphaFoldDB" id="A0A9N9RP87"/>
<evidence type="ECO:0000256" key="1">
    <source>
        <dbReference type="ARBA" id="ARBA00004514"/>
    </source>
</evidence>
<evidence type="ECO:0000256" key="2">
    <source>
        <dbReference type="ARBA" id="ARBA00007251"/>
    </source>
</evidence>
<comment type="subunit">
    <text evidence="9">Component of the translation initiation factor 2B (eIF2B) complex which is a heterodecamer of two sets of five different subunits: alpha, beta, gamma, delta and epsilon. Subunits alpha, beta and delta comprise a regulatory subcomplex and subunits epsilon and gamma comprise a catalytic subcomplex. Within the complex, the hexameric regulatory complex resides at the center, with the two heterodimeric catalytic subcomplexes bound on opposite sides.</text>
</comment>
<reference evidence="12" key="1">
    <citation type="submission" date="2022-01" db="EMBL/GenBank/DDBJ databases">
        <authorList>
            <person name="King R."/>
        </authorList>
    </citation>
    <scope>NUCLEOTIDE SEQUENCE</scope>
</reference>
<dbReference type="GO" id="GO:0048513">
    <property type="term" value="P:animal organ development"/>
    <property type="evidence" value="ECO:0007669"/>
    <property type="project" value="UniProtKB-ARBA"/>
</dbReference>
<feature type="compositionally biased region" description="Basic and acidic residues" evidence="11">
    <location>
        <begin position="36"/>
        <end position="54"/>
    </location>
</feature>
<reference evidence="12" key="2">
    <citation type="submission" date="2022-10" db="EMBL/GenBank/DDBJ databases">
        <authorList>
            <consortium name="ENA_rothamsted_submissions"/>
            <consortium name="culmorum"/>
            <person name="King R."/>
        </authorList>
    </citation>
    <scope>NUCLEOTIDE SEQUENCE</scope>
</reference>
<evidence type="ECO:0000313" key="13">
    <source>
        <dbReference type="Proteomes" id="UP001153620"/>
    </source>
</evidence>
<feature type="compositionally biased region" description="Basic and acidic residues" evidence="11">
    <location>
        <begin position="64"/>
        <end position="75"/>
    </location>
</feature>
<dbReference type="PANTHER" id="PTHR10233:SF14">
    <property type="entry name" value="TRANSLATION INITIATION FACTOR EIF-2B SUBUNIT DELTA"/>
    <property type="match status" value="1"/>
</dbReference>
<gene>
    <name evidence="12" type="ORF">CHIRRI_LOCUS3579</name>
</gene>
<dbReference type="InterPro" id="IPR042529">
    <property type="entry name" value="IF_2B-like_C"/>
</dbReference>
<feature type="compositionally biased region" description="Basic and acidic residues" evidence="11">
    <location>
        <begin position="234"/>
        <end position="245"/>
    </location>
</feature>
<dbReference type="Proteomes" id="UP001153620">
    <property type="component" value="Chromosome 1"/>
</dbReference>
<keyword evidence="4" id="KW-0396">Initiation factor</keyword>
<feature type="region of interest" description="Disordered" evidence="11">
    <location>
        <begin position="1"/>
        <end position="256"/>
    </location>
</feature>
<evidence type="ECO:0000256" key="8">
    <source>
        <dbReference type="ARBA" id="ARBA00044356"/>
    </source>
</evidence>
<dbReference type="GO" id="GO:0005829">
    <property type="term" value="C:cytosol"/>
    <property type="evidence" value="ECO:0007669"/>
    <property type="project" value="UniProtKB-SubCell"/>
</dbReference>
<keyword evidence="13" id="KW-1185">Reference proteome</keyword>
<evidence type="ECO:0000256" key="11">
    <source>
        <dbReference type="SAM" id="MobiDB-lite"/>
    </source>
</evidence>
<feature type="compositionally biased region" description="Basic residues" evidence="11">
    <location>
        <begin position="9"/>
        <end position="22"/>
    </location>
</feature>
<dbReference type="Gene3D" id="3.40.50.10470">
    <property type="entry name" value="Translation initiation factor eif-2b, domain 2"/>
    <property type="match status" value="1"/>
</dbReference>
<dbReference type="GO" id="GO:0003743">
    <property type="term" value="F:translation initiation factor activity"/>
    <property type="evidence" value="ECO:0007669"/>
    <property type="project" value="UniProtKB-KW"/>
</dbReference>
<comment type="subcellular location">
    <subcellularLocation>
        <location evidence="1">Cytoplasm</location>
        <location evidence="1">Cytosol</location>
    </subcellularLocation>
</comment>
<protein>
    <recommendedName>
        <fullName evidence="7">Translation initiation factor eIF2B subunit delta</fullName>
    </recommendedName>
    <alternativeName>
        <fullName evidence="8">eIF2B GDP-GTP exchange factor subunit delta</fullName>
    </alternativeName>
</protein>
<organism evidence="12 13">
    <name type="scientific">Chironomus riparius</name>
    <dbReference type="NCBI Taxonomy" id="315576"/>
    <lineage>
        <taxon>Eukaryota</taxon>
        <taxon>Metazoa</taxon>
        <taxon>Ecdysozoa</taxon>
        <taxon>Arthropoda</taxon>
        <taxon>Hexapoda</taxon>
        <taxon>Insecta</taxon>
        <taxon>Pterygota</taxon>
        <taxon>Neoptera</taxon>
        <taxon>Endopterygota</taxon>
        <taxon>Diptera</taxon>
        <taxon>Nematocera</taxon>
        <taxon>Chironomoidea</taxon>
        <taxon>Chironomidae</taxon>
        <taxon>Chironominae</taxon>
        <taxon>Chironomus</taxon>
    </lineage>
</organism>
<feature type="compositionally biased region" description="Basic and acidic residues" evidence="11">
    <location>
        <begin position="169"/>
        <end position="180"/>
    </location>
</feature>
<dbReference type="GO" id="GO:0007417">
    <property type="term" value="P:central nervous system development"/>
    <property type="evidence" value="ECO:0007669"/>
    <property type="project" value="UniProtKB-ARBA"/>
</dbReference>
<keyword evidence="5" id="KW-0648">Protein biosynthesis</keyword>
<comment type="function">
    <text evidence="6">Acts as a component of the translation initiation factor 2B (eIF2B) complex, which catalyzes the exchange of GDP for GTP on eukaryotic initiation factor 2 (eIF2) gamma subunit. Its guanine nucleotide exchange factor activity is repressed when bound to eIF2 complex phosphorylated on the alpha subunit, thereby limiting the amount of methionyl-initiator methionine tRNA available to the ribosome and consequently global translation is repressed.</text>
</comment>
<evidence type="ECO:0000256" key="6">
    <source>
        <dbReference type="ARBA" id="ARBA00043898"/>
    </source>
</evidence>
<dbReference type="GO" id="GO:0005085">
    <property type="term" value="F:guanyl-nucleotide exchange factor activity"/>
    <property type="evidence" value="ECO:0007669"/>
    <property type="project" value="UniProtKB-ARBA"/>
</dbReference>
<evidence type="ECO:0000313" key="12">
    <source>
        <dbReference type="EMBL" id="CAG9800639.1"/>
    </source>
</evidence>